<reference evidence="2 3" key="1">
    <citation type="submission" date="2017-03" db="EMBL/GenBank/DDBJ databases">
        <title>WGS assembly of Porphyra umbilicalis.</title>
        <authorList>
            <person name="Brawley S.H."/>
            <person name="Blouin N.A."/>
            <person name="Ficko-Blean E."/>
            <person name="Wheeler G.L."/>
            <person name="Lohr M."/>
            <person name="Goodson H.V."/>
            <person name="Jenkins J.W."/>
            <person name="Blaby-Haas C.E."/>
            <person name="Helliwell K.E."/>
            <person name="Chan C."/>
            <person name="Marriage T."/>
            <person name="Bhattacharya D."/>
            <person name="Klein A.S."/>
            <person name="Badis Y."/>
            <person name="Brodie J."/>
            <person name="Cao Y."/>
            <person name="Collen J."/>
            <person name="Dittami S.M."/>
            <person name="Gachon C.M."/>
            <person name="Green B.R."/>
            <person name="Karpowicz S."/>
            <person name="Kim J.W."/>
            <person name="Kudahl U."/>
            <person name="Lin S."/>
            <person name="Michel G."/>
            <person name="Mittag M."/>
            <person name="Olson B.J."/>
            <person name="Pangilinan J."/>
            <person name="Peng Y."/>
            <person name="Qiu H."/>
            <person name="Shu S."/>
            <person name="Singer J.T."/>
            <person name="Smith A.G."/>
            <person name="Sprecher B.N."/>
            <person name="Wagner V."/>
            <person name="Wang W."/>
            <person name="Wang Z.-Y."/>
            <person name="Yan J."/>
            <person name="Yarish C."/>
            <person name="Zoeuner-Riek S."/>
            <person name="Zhuang Y."/>
            <person name="Zou Y."/>
            <person name="Lindquist E.A."/>
            <person name="Grimwood J."/>
            <person name="Barry K."/>
            <person name="Rokhsar D.S."/>
            <person name="Schmutz J."/>
            <person name="Stiller J.W."/>
            <person name="Grossman A.R."/>
            <person name="Prochnik S.E."/>
        </authorList>
    </citation>
    <scope>NUCLEOTIDE SEQUENCE [LARGE SCALE GENOMIC DNA]</scope>
    <source>
        <strain evidence="2">4086291</strain>
    </source>
</reference>
<evidence type="ECO:0000256" key="1">
    <source>
        <dbReference type="SAM" id="SignalP"/>
    </source>
</evidence>
<keyword evidence="3" id="KW-1185">Reference proteome</keyword>
<sequence length="170" mass="17479">MARGAAVKFLTVVALVAMVMATSVDASPPIVPPCNVEECCWPGPPGKKNPSLLRFRKACEMTLPSQPDGPPVFSLCTVSGSVMPTCPGAPAHPSLEEIRAYAASLPPCFSGCRNDHGAVVRRRRCSLFGTPTTCDLSAAIFPAPPVTPAARDAVLASVGLAVPAGSEVPA</sequence>
<name>A0A1X6NNS0_PORUM</name>
<feature type="chain" id="PRO_5012959486" evidence="1">
    <location>
        <begin position="27"/>
        <end position="170"/>
    </location>
</feature>
<dbReference type="EMBL" id="KV919298">
    <property type="protein sequence ID" value="OSX70180.1"/>
    <property type="molecule type" value="Genomic_DNA"/>
</dbReference>
<evidence type="ECO:0000313" key="2">
    <source>
        <dbReference type="EMBL" id="OSX70180.1"/>
    </source>
</evidence>
<protein>
    <submittedName>
        <fullName evidence="2">Uncharacterized protein</fullName>
    </submittedName>
</protein>
<proteinExistence type="predicted"/>
<keyword evidence="1" id="KW-0732">Signal</keyword>
<gene>
    <name evidence="2" type="ORF">BU14_0871s0002</name>
</gene>
<dbReference type="AlphaFoldDB" id="A0A1X6NNS0"/>
<organism evidence="2 3">
    <name type="scientific">Porphyra umbilicalis</name>
    <name type="common">Purple laver</name>
    <name type="synonym">Red alga</name>
    <dbReference type="NCBI Taxonomy" id="2786"/>
    <lineage>
        <taxon>Eukaryota</taxon>
        <taxon>Rhodophyta</taxon>
        <taxon>Bangiophyceae</taxon>
        <taxon>Bangiales</taxon>
        <taxon>Bangiaceae</taxon>
        <taxon>Porphyra</taxon>
    </lineage>
</organism>
<feature type="signal peptide" evidence="1">
    <location>
        <begin position="1"/>
        <end position="26"/>
    </location>
</feature>
<accession>A0A1X6NNS0</accession>
<dbReference type="Proteomes" id="UP000218209">
    <property type="component" value="Unassembled WGS sequence"/>
</dbReference>
<evidence type="ECO:0000313" key="3">
    <source>
        <dbReference type="Proteomes" id="UP000218209"/>
    </source>
</evidence>